<feature type="domain" description="PAS" evidence="11">
    <location>
        <begin position="458"/>
        <end position="528"/>
    </location>
</feature>
<dbReference type="InterPro" id="IPR003661">
    <property type="entry name" value="HisK_dim/P_dom"/>
</dbReference>
<evidence type="ECO:0000259" key="10">
    <source>
        <dbReference type="PROSITE" id="PS50109"/>
    </source>
</evidence>
<dbReference type="RefSeq" id="WP_316433910.1">
    <property type="nucleotide sequence ID" value="NZ_CP053586.1"/>
</dbReference>
<dbReference type="PROSITE" id="PS50109">
    <property type="entry name" value="HIS_KIN"/>
    <property type="match status" value="1"/>
</dbReference>
<keyword evidence="8" id="KW-0175">Coiled coil</keyword>
<dbReference type="Gene3D" id="6.10.340.10">
    <property type="match status" value="1"/>
</dbReference>
<feature type="coiled-coil region" evidence="8">
    <location>
        <begin position="427"/>
        <end position="461"/>
    </location>
</feature>
<sequence>MINISFYMRLQQFSRFAKPFQQFLAKSDLRTVLVVPFVLQIAGTVGLVGYLSFRNGQQAVNDLANQLLGQVGNRVEQHLDQFLATPTEINQTNLDAIELGVLELDNFEQLGQLFWKQMQIFDVGYINYANQAGEFIGVERLENNQFLINETRKPSLNTMTIYQTDREGNRVGGKVIDAPDPVQSEGWYAAAASAGRPVWSQIYQWNDKPEVLSISSSYPVYGRNQVLIGVIGVDLLLSGISEFLRTLRVSPSARIFVIERDGSLVATSSKQPAYQVADGEAKRLSALDSSDPLIQGVAQHLHQKFGQFAAIHQSQQLEFQVNQERQFIQVTPWRDALGLDWLVVIAVPEGDFMTQIEQNTRLTIALWGVAFVLSVAIGMFTARWVTGPILRLNQAAKAIAAGDLDQTIEVRHTEELRELSTSFNQMAGQLRASFAALESTNRDLEQRVQERTASLAAAEAELRGLFEAMTELIFVLDRQGRYLKITAPYPESVYPSREALLGKTVHEVFAADFADQVTRHVQTVLDEQRPHQVEYSLPIAEQEAWFAANISPISSETVIWVARDISEQKQAEAALRTKNEELTQTLQQLQATQDELVQSEKMAALGQLVAGIAHEINTPLGAIQASISNISGALDQAMQQLPHLFQVLPPERLADFFQLLQMAQPPREPLSFREERQLRRALKQVLAARAIPEADKLADLLSKMNLAPEALEAEPLLPLLQLSNHRFVLETAYQLSVVQNNSQNIMLAVERAAKIVFALKNYARYDASGQMVEALVIDGIDTVLTLYHNQLKRGVEVRKHYATVPKILCYPEELTQVWSNLIHNALQAMDYQGRLTITVTEQNQHVVVQITDSGSGIPPEIRDRIFEPFFTTKPVGEGSGLGLDIVRRIVAKHHGNVELESEPGHTTFSVWLPMWQAE</sequence>
<comment type="catalytic activity">
    <reaction evidence="1">
        <text>ATP + protein L-histidine = ADP + protein N-phospho-L-histidine.</text>
        <dbReference type="EC" id="2.7.13.3"/>
    </reaction>
</comment>
<dbReference type="Gene3D" id="1.10.287.130">
    <property type="match status" value="1"/>
</dbReference>
<dbReference type="Pfam" id="PF00672">
    <property type="entry name" value="HAMP"/>
    <property type="match status" value="1"/>
</dbReference>
<feature type="transmembrane region" description="Helical" evidence="9">
    <location>
        <begin position="33"/>
        <end position="53"/>
    </location>
</feature>
<dbReference type="InterPro" id="IPR035965">
    <property type="entry name" value="PAS-like_dom_sf"/>
</dbReference>
<evidence type="ECO:0000256" key="6">
    <source>
        <dbReference type="ARBA" id="ARBA00022777"/>
    </source>
</evidence>
<evidence type="ECO:0000256" key="8">
    <source>
        <dbReference type="SAM" id="Coils"/>
    </source>
</evidence>
<proteinExistence type="predicted"/>
<evidence type="ECO:0000259" key="12">
    <source>
        <dbReference type="PROSITE" id="PS50885"/>
    </source>
</evidence>
<dbReference type="SMART" id="SM00387">
    <property type="entry name" value="HATPase_c"/>
    <property type="match status" value="1"/>
</dbReference>
<dbReference type="AlphaFoldDB" id="A0AA96WDB7"/>
<dbReference type="InterPro" id="IPR036890">
    <property type="entry name" value="HATPase_C_sf"/>
</dbReference>
<dbReference type="NCBIfam" id="TIGR00229">
    <property type="entry name" value="sensory_box"/>
    <property type="match status" value="1"/>
</dbReference>
<dbReference type="InterPro" id="IPR004358">
    <property type="entry name" value="Sig_transdc_His_kin-like_C"/>
</dbReference>
<dbReference type="Gene3D" id="3.30.450.20">
    <property type="entry name" value="PAS domain"/>
    <property type="match status" value="2"/>
</dbReference>
<dbReference type="Gene3D" id="3.30.565.10">
    <property type="entry name" value="Histidine kinase-like ATPase, C-terminal domain"/>
    <property type="match status" value="1"/>
</dbReference>
<dbReference type="InterPro" id="IPR036097">
    <property type="entry name" value="HisK_dim/P_sf"/>
</dbReference>
<evidence type="ECO:0000313" key="13">
    <source>
        <dbReference type="EMBL" id="WNZ22460.1"/>
    </source>
</evidence>
<evidence type="ECO:0000256" key="9">
    <source>
        <dbReference type="SAM" id="Phobius"/>
    </source>
</evidence>
<feature type="transmembrane region" description="Helical" evidence="9">
    <location>
        <begin position="362"/>
        <end position="385"/>
    </location>
</feature>
<dbReference type="EMBL" id="CP053586">
    <property type="protein sequence ID" value="WNZ22460.1"/>
    <property type="molecule type" value="Genomic_DNA"/>
</dbReference>
<dbReference type="CDD" id="cd06225">
    <property type="entry name" value="HAMP"/>
    <property type="match status" value="1"/>
</dbReference>
<dbReference type="SUPFAM" id="SSF55785">
    <property type="entry name" value="PYP-like sensor domain (PAS domain)"/>
    <property type="match status" value="1"/>
</dbReference>
<dbReference type="InterPro" id="IPR003660">
    <property type="entry name" value="HAMP_dom"/>
</dbReference>
<protein>
    <recommendedName>
        <fullName evidence="3">histidine kinase</fullName>
        <ecNumber evidence="3">2.7.13.3</ecNumber>
    </recommendedName>
</protein>
<dbReference type="PROSITE" id="PS50885">
    <property type="entry name" value="HAMP"/>
    <property type="match status" value="1"/>
</dbReference>
<keyword evidence="9" id="KW-1133">Transmembrane helix</keyword>
<dbReference type="SMART" id="SM00304">
    <property type="entry name" value="HAMP"/>
    <property type="match status" value="1"/>
</dbReference>
<dbReference type="CDD" id="cd12913">
    <property type="entry name" value="PDC1_MCP_like"/>
    <property type="match status" value="1"/>
</dbReference>
<feature type="domain" description="HAMP" evidence="12">
    <location>
        <begin position="383"/>
        <end position="435"/>
    </location>
</feature>
<evidence type="ECO:0000256" key="2">
    <source>
        <dbReference type="ARBA" id="ARBA00004370"/>
    </source>
</evidence>
<dbReference type="Pfam" id="PF02518">
    <property type="entry name" value="HATPase_c"/>
    <property type="match status" value="1"/>
</dbReference>
<dbReference type="CDD" id="cd00130">
    <property type="entry name" value="PAS"/>
    <property type="match status" value="1"/>
</dbReference>
<evidence type="ECO:0000256" key="4">
    <source>
        <dbReference type="ARBA" id="ARBA00022553"/>
    </source>
</evidence>
<dbReference type="Pfam" id="PF08448">
    <property type="entry name" value="PAS_4"/>
    <property type="match status" value="1"/>
</dbReference>
<dbReference type="SUPFAM" id="SSF55874">
    <property type="entry name" value="ATPase domain of HSP90 chaperone/DNA topoisomerase II/histidine kinase"/>
    <property type="match status" value="1"/>
</dbReference>
<keyword evidence="5" id="KW-0808">Transferase</keyword>
<gene>
    <name evidence="13" type="ORF">HJG54_06010</name>
</gene>
<keyword evidence="6" id="KW-0418">Kinase</keyword>
<keyword evidence="9" id="KW-0472">Membrane</keyword>
<feature type="domain" description="Histidine kinase" evidence="10">
    <location>
        <begin position="710"/>
        <end position="916"/>
    </location>
</feature>
<dbReference type="InterPro" id="IPR000014">
    <property type="entry name" value="PAS"/>
</dbReference>
<reference evidence="13" key="1">
    <citation type="submission" date="2020-05" db="EMBL/GenBank/DDBJ databases">
        <authorList>
            <person name="Zhu T."/>
            <person name="Keshari N."/>
            <person name="Lu X."/>
        </authorList>
    </citation>
    <scope>NUCLEOTIDE SEQUENCE</scope>
    <source>
        <strain evidence="13">NK1-12</strain>
    </source>
</reference>
<accession>A0AA96WDB7</accession>
<evidence type="ECO:0000259" key="11">
    <source>
        <dbReference type="PROSITE" id="PS50112"/>
    </source>
</evidence>
<dbReference type="GO" id="GO:0000155">
    <property type="term" value="F:phosphorelay sensor kinase activity"/>
    <property type="evidence" value="ECO:0007669"/>
    <property type="project" value="InterPro"/>
</dbReference>
<dbReference type="InterPro" id="IPR013656">
    <property type="entry name" value="PAS_4"/>
</dbReference>
<dbReference type="SUPFAM" id="SSF47384">
    <property type="entry name" value="Homodimeric domain of signal transducing histidine kinase"/>
    <property type="match status" value="1"/>
</dbReference>
<dbReference type="CDD" id="cd00082">
    <property type="entry name" value="HisKA"/>
    <property type="match status" value="1"/>
</dbReference>
<evidence type="ECO:0000256" key="1">
    <source>
        <dbReference type="ARBA" id="ARBA00000085"/>
    </source>
</evidence>
<evidence type="ECO:0000256" key="7">
    <source>
        <dbReference type="ARBA" id="ARBA00023012"/>
    </source>
</evidence>
<dbReference type="PANTHER" id="PTHR43065">
    <property type="entry name" value="SENSOR HISTIDINE KINASE"/>
    <property type="match status" value="1"/>
</dbReference>
<keyword evidence="4" id="KW-0597">Phosphoprotein</keyword>
<name>A0AA96WDB7_9CYAN</name>
<dbReference type="GO" id="GO:0016020">
    <property type="term" value="C:membrane"/>
    <property type="evidence" value="ECO:0007669"/>
    <property type="project" value="UniProtKB-SubCell"/>
</dbReference>
<dbReference type="SUPFAM" id="SSF158472">
    <property type="entry name" value="HAMP domain-like"/>
    <property type="match status" value="1"/>
</dbReference>
<dbReference type="EC" id="2.7.13.3" evidence="3"/>
<dbReference type="Pfam" id="PF22673">
    <property type="entry name" value="MCP-like_PDC_1"/>
    <property type="match status" value="1"/>
</dbReference>
<keyword evidence="7" id="KW-0902">Two-component regulatory system</keyword>
<keyword evidence="9" id="KW-0812">Transmembrane</keyword>
<evidence type="ECO:0000256" key="5">
    <source>
        <dbReference type="ARBA" id="ARBA00022679"/>
    </source>
</evidence>
<feature type="coiled-coil region" evidence="8">
    <location>
        <begin position="565"/>
        <end position="602"/>
    </location>
</feature>
<dbReference type="PROSITE" id="PS50112">
    <property type="entry name" value="PAS"/>
    <property type="match status" value="1"/>
</dbReference>
<organism evidence="13">
    <name type="scientific">Leptolyngbya sp. NK1-12</name>
    <dbReference type="NCBI Taxonomy" id="2547451"/>
    <lineage>
        <taxon>Bacteria</taxon>
        <taxon>Bacillati</taxon>
        <taxon>Cyanobacteriota</taxon>
        <taxon>Cyanophyceae</taxon>
        <taxon>Leptolyngbyales</taxon>
        <taxon>Leptolyngbyaceae</taxon>
        <taxon>Leptolyngbya group</taxon>
        <taxon>Leptolyngbya</taxon>
    </lineage>
</organism>
<dbReference type="InterPro" id="IPR003594">
    <property type="entry name" value="HATPase_dom"/>
</dbReference>
<evidence type="ECO:0000256" key="3">
    <source>
        <dbReference type="ARBA" id="ARBA00012438"/>
    </source>
</evidence>
<dbReference type="SMART" id="SM00091">
    <property type="entry name" value="PAS"/>
    <property type="match status" value="1"/>
</dbReference>
<comment type="subcellular location">
    <subcellularLocation>
        <location evidence="2">Membrane</location>
    </subcellularLocation>
</comment>
<dbReference type="PRINTS" id="PR00344">
    <property type="entry name" value="BCTRLSENSOR"/>
</dbReference>
<dbReference type="PANTHER" id="PTHR43065:SF48">
    <property type="entry name" value="HISTIDINE KINASE"/>
    <property type="match status" value="1"/>
</dbReference>
<dbReference type="InterPro" id="IPR005467">
    <property type="entry name" value="His_kinase_dom"/>
</dbReference>